<dbReference type="InterPro" id="IPR011577">
    <property type="entry name" value="Cyt_b561_bac/Ni-Hgenase"/>
</dbReference>
<keyword evidence="4" id="KW-1003">Cell membrane</keyword>
<dbReference type="AlphaFoldDB" id="A0A1S7P5Q7"/>
<keyword evidence="7" id="KW-0479">Metal-binding</keyword>
<dbReference type="Pfam" id="PF01292">
    <property type="entry name" value="Ni_hydr_CYTB"/>
    <property type="match status" value="1"/>
</dbReference>
<evidence type="ECO:0000256" key="11">
    <source>
        <dbReference type="ARBA" id="ARBA00023136"/>
    </source>
</evidence>
<comment type="subcellular location">
    <subcellularLocation>
        <location evidence="2">Cell membrane</location>
        <topology evidence="2">Multi-pass membrane protein</topology>
    </subcellularLocation>
</comment>
<keyword evidence="16" id="KW-1185">Reference proteome</keyword>
<dbReference type="PANTHER" id="PTHR30529">
    <property type="entry name" value="CYTOCHROME B561"/>
    <property type="match status" value="1"/>
</dbReference>
<evidence type="ECO:0000313" key="15">
    <source>
        <dbReference type="EMBL" id="CUX16096.1"/>
    </source>
</evidence>
<comment type="similarity">
    <text evidence="12">Belongs to the cytochrome b561 family.</text>
</comment>
<keyword evidence="11 13" id="KW-0472">Membrane</keyword>
<evidence type="ECO:0000259" key="14">
    <source>
        <dbReference type="Pfam" id="PF01292"/>
    </source>
</evidence>
<keyword evidence="6 13" id="KW-0812">Transmembrane</keyword>
<feature type="transmembrane region" description="Helical" evidence="13">
    <location>
        <begin position="59"/>
        <end position="78"/>
    </location>
</feature>
<evidence type="ECO:0000256" key="7">
    <source>
        <dbReference type="ARBA" id="ARBA00022723"/>
    </source>
</evidence>
<dbReference type="GO" id="GO:0009055">
    <property type="term" value="F:electron transfer activity"/>
    <property type="evidence" value="ECO:0007669"/>
    <property type="project" value="InterPro"/>
</dbReference>
<evidence type="ECO:0000256" key="5">
    <source>
        <dbReference type="ARBA" id="ARBA00022617"/>
    </source>
</evidence>
<dbReference type="InterPro" id="IPR016174">
    <property type="entry name" value="Di-haem_cyt_TM"/>
</dbReference>
<organism evidence="15 16">
    <name type="scientific">Agrobacterium tomkonis CFBP 6623</name>
    <dbReference type="NCBI Taxonomy" id="1183432"/>
    <lineage>
        <taxon>Bacteria</taxon>
        <taxon>Pseudomonadati</taxon>
        <taxon>Pseudomonadota</taxon>
        <taxon>Alphaproteobacteria</taxon>
        <taxon>Hyphomicrobiales</taxon>
        <taxon>Rhizobiaceae</taxon>
        <taxon>Rhizobium/Agrobacterium group</taxon>
        <taxon>Agrobacterium</taxon>
        <taxon>Agrobacterium tumefaciens complex</taxon>
    </lineage>
</organism>
<evidence type="ECO:0000256" key="6">
    <source>
        <dbReference type="ARBA" id="ARBA00022692"/>
    </source>
</evidence>
<evidence type="ECO:0000256" key="13">
    <source>
        <dbReference type="SAM" id="Phobius"/>
    </source>
</evidence>
<keyword evidence="3" id="KW-0813">Transport</keyword>
<gene>
    <name evidence="15" type="primary">cybB</name>
    <name evidence="15" type="ORF">AGR3A_Cc20118</name>
</gene>
<dbReference type="STRING" id="1183432.AGR3A_Cc20118"/>
<comment type="cofactor">
    <cofactor evidence="1">
        <name>heme b</name>
        <dbReference type="ChEBI" id="CHEBI:60344"/>
    </cofactor>
</comment>
<keyword evidence="8" id="KW-0249">Electron transport</keyword>
<evidence type="ECO:0000256" key="10">
    <source>
        <dbReference type="ARBA" id="ARBA00023004"/>
    </source>
</evidence>
<reference evidence="16" key="1">
    <citation type="submission" date="2016-01" db="EMBL/GenBank/DDBJ databases">
        <authorList>
            <person name="Regsiter A."/>
            <person name="william w."/>
        </authorList>
    </citation>
    <scope>NUCLEOTIDE SEQUENCE [LARGE SCALE GENOMIC DNA]</scope>
    <source>
        <strain evidence="16">CFBP 6623</strain>
    </source>
</reference>
<keyword evidence="10" id="KW-0408">Iron</keyword>
<evidence type="ECO:0000256" key="4">
    <source>
        <dbReference type="ARBA" id="ARBA00022475"/>
    </source>
</evidence>
<evidence type="ECO:0000256" key="3">
    <source>
        <dbReference type="ARBA" id="ARBA00022448"/>
    </source>
</evidence>
<evidence type="ECO:0000313" key="16">
    <source>
        <dbReference type="Proteomes" id="UP000191988"/>
    </source>
</evidence>
<keyword evidence="5" id="KW-0349">Heme</keyword>
<dbReference type="GO" id="GO:0022904">
    <property type="term" value="P:respiratory electron transport chain"/>
    <property type="evidence" value="ECO:0007669"/>
    <property type="project" value="InterPro"/>
</dbReference>
<evidence type="ECO:0000256" key="8">
    <source>
        <dbReference type="ARBA" id="ARBA00022982"/>
    </source>
</evidence>
<feature type="transmembrane region" description="Helical" evidence="13">
    <location>
        <begin position="15"/>
        <end position="38"/>
    </location>
</feature>
<feature type="transmembrane region" description="Helical" evidence="13">
    <location>
        <begin position="133"/>
        <end position="154"/>
    </location>
</feature>
<dbReference type="GO" id="GO:0046872">
    <property type="term" value="F:metal ion binding"/>
    <property type="evidence" value="ECO:0007669"/>
    <property type="project" value="UniProtKB-KW"/>
</dbReference>
<evidence type="ECO:0000256" key="12">
    <source>
        <dbReference type="ARBA" id="ARBA00037975"/>
    </source>
</evidence>
<feature type="transmembrane region" description="Helical" evidence="13">
    <location>
        <begin position="98"/>
        <end position="121"/>
    </location>
</feature>
<evidence type="ECO:0000256" key="9">
    <source>
        <dbReference type="ARBA" id="ARBA00022989"/>
    </source>
</evidence>
<dbReference type="InterPro" id="IPR052168">
    <property type="entry name" value="Cytochrome_b561_oxidase"/>
</dbReference>
<dbReference type="GO" id="GO:0005886">
    <property type="term" value="C:plasma membrane"/>
    <property type="evidence" value="ECO:0007669"/>
    <property type="project" value="UniProtKB-SubCell"/>
</dbReference>
<proteinExistence type="inferred from homology"/>
<dbReference type="GO" id="GO:0020037">
    <property type="term" value="F:heme binding"/>
    <property type="evidence" value="ECO:0007669"/>
    <property type="project" value="TreeGrafter"/>
</dbReference>
<accession>A0A1S7P5Q7</accession>
<dbReference type="EMBL" id="FBWK01000012">
    <property type="protein sequence ID" value="CUX16096.1"/>
    <property type="molecule type" value="Genomic_DNA"/>
</dbReference>
<dbReference type="SUPFAM" id="SSF81342">
    <property type="entry name" value="Transmembrane di-heme cytochromes"/>
    <property type="match status" value="1"/>
</dbReference>
<evidence type="ECO:0000256" key="1">
    <source>
        <dbReference type="ARBA" id="ARBA00001970"/>
    </source>
</evidence>
<dbReference type="Proteomes" id="UP000191988">
    <property type="component" value="Unassembled WGS sequence"/>
</dbReference>
<name>A0A1S7P5Q7_9HYPH</name>
<evidence type="ECO:0000256" key="2">
    <source>
        <dbReference type="ARBA" id="ARBA00004651"/>
    </source>
</evidence>
<sequence>MAYSSQVSFSVPQRVIHWAMALLIFFNLLFPDAMAHAYRLMRRGETLTPEQISSANIHAYVGFAVLLLAVLRLCLRFFQGVPPHPAEEPRPFQIAAKVAHFTFYALFFVLPLSGIAAYYFGAQPAGQLHSGPFKALMWVLIVGHVAAVLVHQFYWRTNVLKRMTHG</sequence>
<feature type="domain" description="Cytochrome b561 bacterial/Ni-hydrogenase" evidence="14">
    <location>
        <begin position="9"/>
        <end position="166"/>
    </location>
</feature>
<keyword evidence="9 13" id="KW-1133">Transmembrane helix</keyword>
<dbReference type="RefSeq" id="WP_046799532.1">
    <property type="nucleotide sequence ID" value="NZ_LT009723.1"/>
</dbReference>
<protein>
    <submittedName>
        <fullName evidence="15">Cytochrome b561</fullName>
    </submittedName>
</protein>
<dbReference type="PANTHER" id="PTHR30529:SF6">
    <property type="entry name" value="BLL0291 PROTEIN"/>
    <property type="match status" value="1"/>
</dbReference>
<dbReference type="Gene3D" id="1.20.950.20">
    <property type="entry name" value="Transmembrane di-heme cytochromes, Chain C"/>
    <property type="match status" value="1"/>
</dbReference>